<dbReference type="InterPro" id="IPR001309">
    <property type="entry name" value="Pept_C14_p20"/>
</dbReference>
<sequence>MTSNKIGLLYVSNVMQLADKVCTSLDQRKCRHHSIQENDIKPSQVTKLTKGAGEHLKGVGALIVLADNKHWEDFWTKKNKMQNKLEELMDQDDDDEDNKPVSFCLFVGCNLDQGRPIQKEEHEAYFSENTSKVSYKLVSVDMSEQSITAVARDIVEHLNNQVLPTRMLRPFQSQDTIDSPTNPPCTPIENIKPEWFQPVNAAESDNDTIYRVTVSEGEDPVVGGEDPEENCYNLRTRPGLCLYIGLLEFDPEDDKVELEKRHASSAELKKMQSSFERLGCFMKSVTNPTKEQALEFLQKGKKFCEELKPSFLVLIISTHGQEVTKRIRNADSAKEHPSGVAASRHEREHQLFFHDGKALSTRDIVKLFEPPSCKSLADKPRLFFIQACRSRFNDKNHENFDPGVMIPVQISASGDNALEGSGQKHERKRPLLDTADAKQRIGKPSEQEQNKRVQEVLQWSEEELETKMQILQYMKWLSKSDVAKEENPDGKKNLSDALTNNRFSQPQREEILASSEGYEQDIFNHFFHEAIVSEPASCGNDALIMFASAPGKEAYNRAKQGGWLITNLEAQIKETMDENPERVNLLAELTNVSHRMAYDFETETNRQDDSGHKSVPCLYHKFCKDFIVWPEELKRAKELCEKDDKWKAFFNMKP</sequence>
<dbReference type="OrthoDB" id="6152325at2759"/>
<accession>A0A8B8D5V7</accession>
<dbReference type="Gene3D" id="3.40.50.1460">
    <property type="match status" value="1"/>
</dbReference>
<dbReference type="PROSITE" id="PS50207">
    <property type="entry name" value="CASPASE_P10"/>
    <property type="match status" value="1"/>
</dbReference>
<reference evidence="7" key="1">
    <citation type="submission" date="2025-08" db="UniProtKB">
        <authorList>
            <consortium name="RefSeq"/>
        </authorList>
    </citation>
    <scope>IDENTIFICATION</scope>
    <source>
        <tissue evidence="7">Whole sample</tissue>
    </source>
</reference>
<proteinExistence type="inferred from homology"/>
<dbReference type="Pfam" id="PF00656">
    <property type="entry name" value="Peptidase_C14"/>
    <property type="match status" value="1"/>
</dbReference>
<comment type="similarity">
    <text evidence="1 2">Belongs to the peptidase C14A family.</text>
</comment>
<evidence type="ECO:0000313" key="7">
    <source>
        <dbReference type="RefSeq" id="XP_022323040.1"/>
    </source>
</evidence>
<evidence type="ECO:0000259" key="4">
    <source>
        <dbReference type="PROSITE" id="PS50207"/>
    </source>
</evidence>
<evidence type="ECO:0000256" key="2">
    <source>
        <dbReference type="RuleBase" id="RU003971"/>
    </source>
</evidence>
<organism evidence="6 7">
    <name type="scientific">Crassostrea virginica</name>
    <name type="common">Eastern oyster</name>
    <dbReference type="NCBI Taxonomy" id="6565"/>
    <lineage>
        <taxon>Eukaryota</taxon>
        <taxon>Metazoa</taxon>
        <taxon>Spiralia</taxon>
        <taxon>Lophotrochozoa</taxon>
        <taxon>Mollusca</taxon>
        <taxon>Bivalvia</taxon>
        <taxon>Autobranchia</taxon>
        <taxon>Pteriomorphia</taxon>
        <taxon>Ostreida</taxon>
        <taxon>Ostreoidea</taxon>
        <taxon>Ostreidae</taxon>
        <taxon>Crassostrea</taxon>
    </lineage>
</organism>
<name>A0A8B8D5V7_CRAVI</name>
<dbReference type="InterPro" id="IPR015917">
    <property type="entry name" value="Pept_C14A"/>
</dbReference>
<dbReference type="SMART" id="SM00115">
    <property type="entry name" value="CASc"/>
    <property type="match status" value="1"/>
</dbReference>
<dbReference type="Proteomes" id="UP000694844">
    <property type="component" value="Chromosome 3"/>
</dbReference>
<dbReference type="PROSITE" id="PS50208">
    <property type="entry name" value="CASPASE_P20"/>
    <property type="match status" value="1"/>
</dbReference>
<protein>
    <submittedName>
        <fullName evidence="7">Uncharacterized protein LOC111124470 isoform X1</fullName>
    </submittedName>
</protein>
<feature type="compositionally biased region" description="Basic and acidic residues" evidence="3">
    <location>
        <begin position="484"/>
        <end position="494"/>
    </location>
</feature>
<dbReference type="RefSeq" id="XP_022323040.1">
    <property type="nucleotide sequence ID" value="XM_022467332.1"/>
</dbReference>
<dbReference type="InterPro" id="IPR002138">
    <property type="entry name" value="Pept_C14_p10"/>
</dbReference>
<feature type="domain" description="Caspase family p10" evidence="4">
    <location>
        <begin position="541"/>
        <end position="630"/>
    </location>
</feature>
<feature type="region of interest" description="Disordered" evidence="3">
    <location>
        <begin position="415"/>
        <end position="450"/>
    </location>
</feature>
<dbReference type="PANTHER" id="PTHR22576">
    <property type="entry name" value="MUCOSA ASSOCIATED LYMPHOID TISSUE LYMPHOMA TRANSLOCATION PROTEIN 1/PARACASPASE"/>
    <property type="match status" value="1"/>
</dbReference>
<dbReference type="PANTHER" id="PTHR22576:SF41">
    <property type="entry name" value="CASPASE 14, APOPTOSIS-RELATED CYSTEINE PEPTIDASE"/>
    <property type="match status" value="1"/>
</dbReference>
<dbReference type="GeneID" id="111124470"/>
<evidence type="ECO:0000313" key="6">
    <source>
        <dbReference type="Proteomes" id="UP000694844"/>
    </source>
</evidence>
<feature type="region of interest" description="Disordered" evidence="3">
    <location>
        <begin position="484"/>
        <end position="503"/>
    </location>
</feature>
<dbReference type="InterPro" id="IPR052039">
    <property type="entry name" value="Caspase-related_regulators"/>
</dbReference>
<dbReference type="GO" id="GO:0004197">
    <property type="term" value="F:cysteine-type endopeptidase activity"/>
    <property type="evidence" value="ECO:0007669"/>
    <property type="project" value="InterPro"/>
</dbReference>
<dbReference type="GO" id="GO:0006508">
    <property type="term" value="P:proteolysis"/>
    <property type="evidence" value="ECO:0007669"/>
    <property type="project" value="InterPro"/>
</dbReference>
<dbReference type="InterPro" id="IPR029030">
    <property type="entry name" value="Caspase-like_dom_sf"/>
</dbReference>
<gene>
    <name evidence="7" type="primary">LOC111124470</name>
</gene>
<feature type="domain" description="Caspase family p20" evidence="5">
    <location>
        <begin position="237"/>
        <end position="389"/>
    </location>
</feature>
<evidence type="ECO:0000259" key="5">
    <source>
        <dbReference type="PROSITE" id="PS50208"/>
    </source>
</evidence>
<dbReference type="Gene3D" id="3.30.70.1470">
    <property type="entry name" value="Caspase-like"/>
    <property type="match status" value="1"/>
</dbReference>
<dbReference type="InterPro" id="IPR011600">
    <property type="entry name" value="Pept_C14_caspase"/>
</dbReference>
<evidence type="ECO:0000256" key="1">
    <source>
        <dbReference type="ARBA" id="ARBA00010134"/>
    </source>
</evidence>
<evidence type="ECO:0000256" key="3">
    <source>
        <dbReference type="SAM" id="MobiDB-lite"/>
    </source>
</evidence>
<dbReference type="KEGG" id="cvn:111124470"/>
<feature type="compositionally biased region" description="Basic and acidic residues" evidence="3">
    <location>
        <begin position="429"/>
        <end position="450"/>
    </location>
</feature>
<keyword evidence="6" id="KW-1185">Reference proteome</keyword>
<dbReference type="SUPFAM" id="SSF52129">
    <property type="entry name" value="Caspase-like"/>
    <property type="match status" value="2"/>
</dbReference>
<dbReference type="AlphaFoldDB" id="A0A8B8D5V7"/>